<dbReference type="eggNOG" id="KOG1219">
    <property type="taxonomic scope" value="Eukaryota"/>
</dbReference>
<dbReference type="PROSITE" id="PS50268">
    <property type="entry name" value="CADHERIN_2"/>
    <property type="match status" value="34"/>
</dbReference>
<evidence type="ECO:0000256" key="6">
    <source>
        <dbReference type="ARBA" id="ARBA00022837"/>
    </source>
</evidence>
<dbReference type="FunFam" id="2.60.40.60:FF:000002">
    <property type="entry name" value="Protocadherin alpha 2"/>
    <property type="match status" value="8"/>
</dbReference>
<evidence type="ECO:0000256" key="7">
    <source>
        <dbReference type="ARBA" id="ARBA00022889"/>
    </source>
</evidence>
<evidence type="ECO:0000256" key="10">
    <source>
        <dbReference type="ARBA" id="ARBA00023180"/>
    </source>
</evidence>
<dbReference type="STRING" id="7918.ENSLOCP00000013835"/>
<dbReference type="GO" id="GO:0009653">
    <property type="term" value="P:anatomical structure morphogenesis"/>
    <property type="evidence" value="ECO:0007669"/>
    <property type="project" value="UniProtKB-ARBA"/>
</dbReference>
<dbReference type="Pfam" id="PF00028">
    <property type="entry name" value="Cadherin"/>
    <property type="match status" value="32"/>
</dbReference>
<keyword evidence="8" id="KW-1133">Transmembrane helix</keyword>
<dbReference type="SMART" id="SM00112">
    <property type="entry name" value="CA"/>
    <property type="match status" value="34"/>
</dbReference>
<keyword evidence="7" id="KW-0130">Cell adhesion</keyword>
<feature type="domain" description="Cadherin" evidence="13">
    <location>
        <begin position="852"/>
        <end position="961"/>
    </location>
</feature>
<dbReference type="FunFam" id="2.60.40.60:FF:000307">
    <property type="entry name" value="Zgc:123181"/>
    <property type="match status" value="1"/>
</dbReference>
<feature type="domain" description="Cadherin" evidence="13">
    <location>
        <begin position="1186"/>
        <end position="1293"/>
    </location>
</feature>
<dbReference type="PROSITE" id="PS00232">
    <property type="entry name" value="CADHERIN_1"/>
    <property type="match status" value="19"/>
</dbReference>
<feature type="domain" description="Cadherin" evidence="13">
    <location>
        <begin position="100"/>
        <end position="208"/>
    </location>
</feature>
<evidence type="ECO:0000256" key="11">
    <source>
        <dbReference type="ARBA" id="ARBA00074462"/>
    </source>
</evidence>
<feature type="domain" description="Cadherin" evidence="13">
    <location>
        <begin position="1399"/>
        <end position="1508"/>
    </location>
</feature>
<dbReference type="GO" id="GO:0005886">
    <property type="term" value="C:plasma membrane"/>
    <property type="evidence" value="ECO:0007669"/>
    <property type="project" value="UniProtKB-SubCell"/>
</dbReference>
<feature type="domain" description="Cadherin" evidence="13">
    <location>
        <begin position="2286"/>
        <end position="2386"/>
    </location>
</feature>
<feature type="domain" description="Cadherin" evidence="13">
    <location>
        <begin position="1294"/>
        <end position="1398"/>
    </location>
</feature>
<feature type="domain" description="Cadherin" evidence="13">
    <location>
        <begin position="2496"/>
        <end position="2600"/>
    </location>
</feature>
<proteinExistence type="predicted"/>
<feature type="domain" description="Cadherin" evidence="13">
    <location>
        <begin position="3577"/>
        <end position="3682"/>
    </location>
</feature>
<dbReference type="Ensembl" id="ENSLOCT00000013864.1">
    <property type="protein sequence ID" value="ENSLOCP00000013835.1"/>
    <property type="gene ID" value="ENSLOCG00000011258.1"/>
</dbReference>
<keyword evidence="5" id="KW-0677">Repeat</keyword>
<dbReference type="PANTHER" id="PTHR24028:SF119">
    <property type="entry name" value="PROTOCADHERIN ALPHA-C2"/>
    <property type="match status" value="1"/>
</dbReference>
<feature type="domain" description="Cadherin" evidence="13">
    <location>
        <begin position="2934"/>
        <end position="3038"/>
    </location>
</feature>
<organism evidence="14 15">
    <name type="scientific">Lepisosteus oculatus</name>
    <name type="common">Spotted gar</name>
    <dbReference type="NCBI Taxonomy" id="7918"/>
    <lineage>
        <taxon>Eukaryota</taxon>
        <taxon>Metazoa</taxon>
        <taxon>Chordata</taxon>
        <taxon>Craniata</taxon>
        <taxon>Vertebrata</taxon>
        <taxon>Euteleostomi</taxon>
        <taxon>Actinopterygii</taxon>
        <taxon>Neopterygii</taxon>
        <taxon>Holostei</taxon>
        <taxon>Semionotiformes</taxon>
        <taxon>Lepisosteidae</taxon>
        <taxon>Lepisosteus</taxon>
    </lineage>
</organism>
<feature type="domain" description="Cadherin" evidence="13">
    <location>
        <begin position="3367"/>
        <end position="3471"/>
    </location>
</feature>
<evidence type="ECO:0000256" key="9">
    <source>
        <dbReference type="ARBA" id="ARBA00023136"/>
    </source>
</evidence>
<feature type="domain" description="Cadherin" evidence="13">
    <location>
        <begin position="2162"/>
        <end position="2271"/>
    </location>
</feature>
<evidence type="ECO:0000256" key="1">
    <source>
        <dbReference type="ARBA" id="ARBA00004251"/>
    </source>
</evidence>
<dbReference type="FunFam" id="2.60.40.60:FF:000007">
    <property type="entry name" value="Protocadherin alpha 2"/>
    <property type="match status" value="4"/>
</dbReference>
<feature type="domain" description="Cadherin" evidence="13">
    <location>
        <begin position="209"/>
        <end position="316"/>
    </location>
</feature>
<evidence type="ECO:0000313" key="14">
    <source>
        <dbReference type="Ensembl" id="ENSLOCP00000013835.1"/>
    </source>
</evidence>
<feature type="domain" description="Cadherin" evidence="13">
    <location>
        <begin position="3144"/>
        <end position="3253"/>
    </location>
</feature>
<keyword evidence="15" id="KW-1185">Reference proteome</keyword>
<comment type="subcellular location">
    <subcellularLocation>
        <location evidence="1">Cell membrane</location>
        <topology evidence="1">Single-pass type I membrane protein</topology>
    </subcellularLocation>
</comment>
<evidence type="ECO:0000259" key="13">
    <source>
        <dbReference type="PROSITE" id="PS50268"/>
    </source>
</evidence>
<dbReference type="GO" id="GO:0005509">
    <property type="term" value="F:calcium ion binding"/>
    <property type="evidence" value="ECO:0000318"/>
    <property type="project" value="GO_Central"/>
</dbReference>
<reference evidence="14" key="3">
    <citation type="submission" date="2025-09" db="UniProtKB">
        <authorList>
            <consortium name="Ensembl"/>
        </authorList>
    </citation>
    <scope>IDENTIFICATION</scope>
</reference>
<keyword evidence="10" id="KW-0325">Glycoprotein</keyword>
<dbReference type="EMBL" id="AHAT01005357">
    <property type="status" value="NOT_ANNOTATED_CDS"/>
    <property type="molecule type" value="Genomic_DNA"/>
</dbReference>
<evidence type="ECO:0000313" key="15">
    <source>
        <dbReference type="Proteomes" id="UP000018468"/>
    </source>
</evidence>
<feature type="domain" description="Cadherin" evidence="13">
    <location>
        <begin position="1515"/>
        <end position="1620"/>
    </location>
</feature>
<dbReference type="Proteomes" id="UP000018468">
    <property type="component" value="Linkage group LG6"/>
</dbReference>
<evidence type="ECO:0000256" key="2">
    <source>
        <dbReference type="ARBA" id="ARBA00022475"/>
    </source>
</evidence>
<reference evidence="15" key="1">
    <citation type="submission" date="2011-12" db="EMBL/GenBank/DDBJ databases">
        <title>The Draft Genome of Lepisosteus oculatus.</title>
        <authorList>
            <consortium name="The Broad Institute Genome Assembly &amp; Analysis Group"/>
            <consortium name="Computational R&amp;D Group"/>
            <consortium name="and Sequencing Platform"/>
            <person name="Di Palma F."/>
            <person name="Alfoldi J."/>
            <person name="Johnson J."/>
            <person name="Berlin A."/>
            <person name="Gnerre S."/>
            <person name="Jaffe D."/>
            <person name="MacCallum I."/>
            <person name="Young S."/>
            <person name="Walker B.J."/>
            <person name="Lander E.S."/>
            <person name="Lindblad-Toh K."/>
        </authorList>
    </citation>
    <scope>NUCLEOTIDE SEQUENCE [LARGE SCALE GENOMIC DNA]</scope>
</reference>
<dbReference type="GO" id="GO:0098609">
    <property type="term" value="P:cell-cell adhesion"/>
    <property type="evidence" value="ECO:0000318"/>
    <property type="project" value="GO_Central"/>
</dbReference>
<feature type="domain" description="Cadherin" evidence="13">
    <location>
        <begin position="1621"/>
        <end position="1728"/>
    </location>
</feature>
<evidence type="ECO:0000256" key="12">
    <source>
        <dbReference type="PROSITE-ProRule" id="PRU00043"/>
    </source>
</evidence>
<feature type="domain" description="Cadherin" evidence="13">
    <location>
        <begin position="1950"/>
        <end position="2057"/>
    </location>
</feature>
<dbReference type="EMBL" id="AHAT01005356">
    <property type="status" value="NOT_ANNOTATED_CDS"/>
    <property type="molecule type" value="Genomic_DNA"/>
</dbReference>
<dbReference type="SUPFAM" id="SSF49313">
    <property type="entry name" value="Cadherin-like"/>
    <property type="match status" value="34"/>
</dbReference>
<sequence>VSEEVNQGTFVGNIAKDLNLNARELESRMFHIVSGSKKKYFEVNVKTGVLYVNENIDREVLCPNALTCSLNLEAIVSHPMNLYRIEINILDINDNSPTFRMTARHLNISESAFPGVRFPLPRASDPDVGSNSVKTYKLSSNEYFSLDVHSGGEQSVSAELVLQKALDREKQPVIHLVLTAVDGGKPPRSGTLEIIVNLLDINDNTPVFNKPLYKVNVYENVPYGTTILTLNATDLDEGINGDIVYTFSNQENENYLDIFALNPSTGEITVKGNLDYESNNVFEIHAQAVDRGHIPLATHCKVLVEVLDINDNAPEITVTSLQGTVREDAKTGTVIALISVSDKDKGKNGYVNCHISGSVPFKLESSYKNYYSLIVGGVLDRESVSHYNVSITAQDEGTPPLSSTRVIAVDISDVNDNAPRFPEKFIDAYIKENSPAGAVMCTLSAFDPDLHENAELTYSLLDTSAKAETLSGTIKVNSVTGDIYSLQSFDYEQVKTFQFQVQATDAGFPPIIYRIEVNILDINDNPPTFRLKSKHLNVSESTLPGKRFHVGRASDADVGINSVKTYKLSTNDYFSLDIQSGGEQSVSAELVLQKALDREKQSVINLLLTAVDGGKPPKSGTLQVVVNVIDNNDNSPVFDSPLYKVRVFENVPYGTSVITLNATDLDEGVNSEIVYSFLNQENENNVNVFSINPNTGEISVKGSLDYEENNVYEIYAQAQDKGQSPLATHCKVLIELLDLNDNAPEITVTSISSIVREDFKIGTMIALVSVLDKDSGKNGEVFCQLSGPVPFKLESNYKNYYSLVVGGVLDRESVSQYNLTISAKDNGMPPLSSTTVITIHISDVNDNVPHFPQPFLDVYIKENSPVGAVIYTVSAFDPDLKENGQVTYSLLETFAKGVPVSTLFNVNSVTGEIYSMQSFDYEEVKTFQFDVKASDSGDAPLSSNVTLKVYILDENDNSPGIIPPYSDHGSVNTENIPFSAEVGYFVAKVRAVDADSGYNALLSYNILEIVSGSKKRYFEVNLKTGILYVNEKIDREELCPNALKCSLNLEAVVNLPLKLYRVEIHILDINDNSPTFPVTSQHFNISESTLHGARFSLLSAYDPDVGSNSIKTYKLSPNEHFSLDVQSGGEQSVSAELVLQKALDREKEPVIHLVLTAVDGGKPPRSGTLQIVVNVLDNNDNSPVFNSSVYKIRVFENVQRGTSIILLNATDADEGVNGEVLYFFNRHGQEEILNTFTINPNTGEITVKGDIDFEENGFYEIRVEAKDKGQSPMVTHCKVLVEVIDINDNAPEITVTSLLSRVREDAKMGTAIALISVSDKDGGKNGKINCHINVEAPFKLQTSYQNYYSLVLDGPLDRESTSQYNVTIIAEDEGTPPLSSTSVITVYVLDVNDNAPRFPEAVLEVYLKENSPPGTVIFTATAFDPDLSENAQVTYSLLGTSVQGVSISSFINVNSVSGDIYAMQSFDYEVVKTLQFQVQAADGGVPQQSSNATVNLFIIDENDNNPGILPPYSPDSIANTENIPSTAEAGYFVAKIRAVDADSGYNAWLSYHMVEPKETSLFSIRTHTGEIRTKRRLTENDIKHHPLLVLFALDGGKPTRSASAFITVNVLDVNDNAPVFSSPVYKVSVSENAPLGTVVIRLNATDADEGVNGEIVYTLINRGQNNILLYFRIDPDTGEIVVAGDLDFEEISFYELRVQAQDKGHTPSVTHCKVLVEVIDINDNAPEIRVTSLFNPIKEDAPSGTVIALITVSDIDSNKNGKVTPYITSKGPFRLKASYQNYYSLVLEGALDRESQSEHNIIVLARDEGVPPLSSTGVITIQVYNVEVEILDVNDNAPQFPRNEYELEISESASPGVRFPVESAQDPDVGSNSIRMYRLSQNEHFALDSNTPAPNSKLIELVLKKALDRERNPSHQLILTAVDGGTPARTGTAKINVRVLDSNDNVPVFDSSIYRVNLLENSPRDTLVIKLNATDLDEGSNGEVFYSFSSYTPERVRQIFSMDPNTGEIRVRSHVDYEETSSYEIYVQAMDKGASAVAVHCKVVVEIVDVNDNTPEIVLSSLSSPVREDARPDTVVALISVTDKDSGLNKQVSLEIPSDLPFNIKSFRNYYTLVTAGFLDRESVPAYNITLTATDSGSPPLSSKKTIRVEVADVNDNPPRFEQTSYTIYVNENNAPGASLCSVKAQDADSNENAQVSYSIVSNEKHEIPITSNVSINSETGVVYARHSFDYETLREFHFQVSAQDAGVPPMSRVATVYVYVVDQNDHAPEIWHPSPVNVSRSTEMIPKDTEAGHLVTKVVAYDADAGQNAWLFYFLEQATDPTLFRVHQHTGEIRTTRKIVEDNSTTFSLTVLVKDNGEPPLSATATVNVAVMEEIQDINDNAPSFPKDVIKLEISEATPKGSRFQIASARDLDVGVNSVQKYVLRASEEFGLDVHTSAERGKYGEIVLRNTLDREKEKEQSLVLTAIDGGNPSRTGTMIINVIVVDVNDNSPVFLQTLYKVNIPENSPQGTFMIKVSASDKDEGANGEISYNFNHISENNRHLFEIDKKTGEITTKGKIDYEEASSYEIEIQAEDGGGQTGLCKVLVQVIDVNDNAPAISVNSVRSPIPENIPPGTEVAVISVIDHDSGENGKVSSSIPENLPFTLKSSIRNYFTLITKNVLDREECSEYNLTITVTDGGTPSLSASKDLHLIVGDINDNPPVFIQQSYSAYVAENNIPGSSILSVVARDPDWRENGTVIYFLLPGDINGIAISTFLSINRDTGVIHALRSFDYEQFRDFKVHVIAKDRGSPQLNGNVTVSVFITDQNDNSPQILYPVQSGSSFMTEVVPKAARAGSLVSKVIAVDADSGVNSLQSYVLEPNEYFSLAVHAVHTSADRGKYCEIVLENELDREKQAELSLTLTAYDGGTPQRSGTAVIQVTVLDANDNAPVFTQAVYKVSLDENAPLDTVVVQVTANDEDEGPYGEVTYEISHISGKDKTLFGIDPISGEIKVTGPLDFEESSFYEIRIKAKDGAGQEARCKVLLEISDVNDNAPLIFIKSLNTPVAENSPPGTEVAIINIQDKDSEVNGRVRCSVKQKVPFKLVPSVKDYYSLVTEGDLDREVVSEYNITIVVTDEGSPPLSASQNLQITVSDVNDNPPQFDRRSYSAFVSENNTPGSSICSVMAKDSDWKQNGTVSYFLLPSELNGVPIFSFVSINRDTGVIHALRSFDYEQFRDFKLQVIAKDNGSPQLSNNVTVSIFITDQNDNSPQILYPVQSDFIKLEIRESAVRGARFSVDEAHDPDIGINSVKSYALAANDHFVLAVHTSADGGKYCEIVLENELDREKQAEVSLTLTAYDGGTPQRSGTAVIQVTVLDANDNVPVFTQAVYKVNLDENSPLDTVVVQVTANDEDEGANGEVTYEISHISGKDKTSFGIDPISGEIKVKGPLDFEESSFFEIRIKAKDGAGQAAHCKVLVEVGDVNDNAPKMFINSLNTPIAENSPPGTEVAIINIQDKDSDVNNKVVCSIQQDVPFKLIPSVKNFYSLVTEGELDREVVSEYNFTIIVTDEGSPPLSDSKALQISISDVNDNPPVFDQPSYSAFVSENNTPGSSICAVNARDNDWKQNGSVSYFLFPSEVGGLPTSSLVSINRDTGVIHALRSFDYEQFREFKLQVIAKDNGSPQLSNNVTVSIFISDQNDN</sequence>
<dbReference type="InterPro" id="IPR050174">
    <property type="entry name" value="Protocadherin/Cadherin-CA"/>
</dbReference>
<feature type="domain" description="Cadherin" evidence="13">
    <location>
        <begin position="3472"/>
        <end position="3576"/>
    </location>
</feature>
<dbReference type="Pfam" id="PF08266">
    <property type="entry name" value="Cadherin_2"/>
    <property type="match status" value="2"/>
</dbReference>
<evidence type="ECO:0000256" key="4">
    <source>
        <dbReference type="ARBA" id="ARBA00022729"/>
    </source>
</evidence>
<feature type="domain" description="Cadherin" evidence="13">
    <location>
        <begin position="747"/>
        <end position="851"/>
    </location>
</feature>
<feature type="domain" description="Cadherin" evidence="13">
    <location>
        <begin position="530"/>
        <end position="638"/>
    </location>
</feature>
<dbReference type="PANTHER" id="PTHR24028">
    <property type="entry name" value="CADHERIN-87A"/>
    <property type="match status" value="1"/>
</dbReference>
<keyword evidence="6 12" id="KW-0106">Calcium</keyword>
<dbReference type="FunFam" id="2.60.40.60:FF:000001">
    <property type="entry name" value="Protocadherin alpha 2"/>
    <property type="match status" value="7"/>
</dbReference>
<keyword evidence="4" id="KW-0732">Signal</keyword>
<feature type="domain" description="Cadherin" evidence="13">
    <location>
        <begin position="3039"/>
        <end position="3143"/>
    </location>
</feature>
<dbReference type="EMBL" id="AHAT01005354">
    <property type="status" value="NOT_ANNOTATED_CDS"/>
    <property type="molecule type" value="Genomic_DNA"/>
</dbReference>
<dbReference type="InterPro" id="IPR013164">
    <property type="entry name" value="Cadherin_N"/>
</dbReference>
<feature type="domain" description="Cadherin" evidence="13">
    <location>
        <begin position="2058"/>
        <end position="2161"/>
    </location>
</feature>
<feature type="domain" description="Cadherin" evidence="13">
    <location>
        <begin position="1"/>
        <end position="99"/>
    </location>
</feature>
<feature type="domain" description="Cadherin" evidence="13">
    <location>
        <begin position="2830"/>
        <end position="2933"/>
    </location>
</feature>
<feature type="domain" description="Cadherin" evidence="13">
    <location>
        <begin position="1077"/>
        <end position="1185"/>
    </location>
</feature>
<feature type="domain" description="Cadherin" evidence="13">
    <location>
        <begin position="3258"/>
        <end position="3366"/>
    </location>
</feature>
<dbReference type="CDD" id="cd11304">
    <property type="entry name" value="Cadherin_repeat"/>
    <property type="match status" value="34"/>
</dbReference>
<dbReference type="Bgee" id="ENSLOCG00000011258">
    <property type="expression patterns" value="Expressed in brain and 3 other cell types or tissues"/>
</dbReference>
<evidence type="ECO:0000256" key="8">
    <source>
        <dbReference type="ARBA" id="ARBA00022989"/>
    </source>
</evidence>
<keyword evidence="9" id="KW-0472">Membrane</keyword>
<dbReference type="OMA" id="QVTIIVN"/>
<dbReference type="HOGENOM" id="CLU_224496_0_0_1"/>
<dbReference type="InterPro" id="IPR015919">
    <property type="entry name" value="Cadherin-like_sf"/>
</dbReference>
<dbReference type="EMBL" id="AHAT01005355">
    <property type="status" value="NOT_ANNOTATED_CDS"/>
    <property type="molecule type" value="Genomic_DNA"/>
</dbReference>
<reference evidence="14" key="2">
    <citation type="submission" date="2025-08" db="UniProtKB">
        <authorList>
            <consortium name="Ensembl"/>
        </authorList>
    </citation>
    <scope>IDENTIFICATION</scope>
</reference>
<evidence type="ECO:0000256" key="3">
    <source>
        <dbReference type="ARBA" id="ARBA00022692"/>
    </source>
</evidence>
<dbReference type="Gene3D" id="2.60.40.60">
    <property type="entry name" value="Cadherins"/>
    <property type="match status" value="34"/>
</dbReference>
<dbReference type="GO" id="GO:0007156">
    <property type="term" value="P:homophilic cell adhesion via plasma membrane adhesion molecules"/>
    <property type="evidence" value="ECO:0007669"/>
    <property type="project" value="InterPro"/>
</dbReference>
<dbReference type="InterPro" id="IPR020894">
    <property type="entry name" value="Cadherin_CS"/>
</dbReference>
<keyword evidence="3" id="KW-0812">Transmembrane</keyword>
<feature type="domain" description="Cadherin" evidence="13">
    <location>
        <begin position="317"/>
        <end position="421"/>
    </location>
</feature>
<dbReference type="InterPro" id="IPR002126">
    <property type="entry name" value="Cadherin-like_dom"/>
</dbReference>
<feature type="domain" description="Cadherin" evidence="13">
    <location>
        <begin position="639"/>
        <end position="746"/>
    </location>
</feature>
<accession>W5MZM6</accession>
<protein>
    <recommendedName>
        <fullName evidence="11">Protocadherin gamma-C3</fullName>
    </recommendedName>
</protein>
<keyword evidence="2" id="KW-1003">Cell membrane</keyword>
<dbReference type="FunFam" id="2.60.40.60:FF:000185">
    <property type="entry name" value="Protocadherin 2 alpha c"/>
    <property type="match status" value="1"/>
</dbReference>
<dbReference type="PRINTS" id="PR00205">
    <property type="entry name" value="CADHERIN"/>
</dbReference>
<feature type="domain" description="Cadherin" evidence="13">
    <location>
        <begin position="2706"/>
        <end position="2815"/>
    </location>
</feature>
<feature type="domain" description="Cadherin" evidence="13">
    <location>
        <begin position="974"/>
        <end position="1076"/>
    </location>
</feature>
<feature type="domain" description="Cadherin" evidence="13">
    <location>
        <begin position="2387"/>
        <end position="2495"/>
    </location>
</feature>
<dbReference type="FunFam" id="2.60.40.60:FF:000018">
    <property type="entry name" value="Protocadherin gamma c3"/>
    <property type="match status" value="3"/>
</dbReference>
<feature type="domain" description="Cadherin" evidence="13">
    <location>
        <begin position="2601"/>
        <end position="2705"/>
    </location>
</feature>
<feature type="domain" description="Cadherin" evidence="13">
    <location>
        <begin position="1737"/>
        <end position="1840"/>
    </location>
</feature>
<dbReference type="InParanoid" id="W5MZM6"/>
<evidence type="ECO:0000256" key="5">
    <source>
        <dbReference type="ARBA" id="ARBA00022737"/>
    </source>
</evidence>
<dbReference type="GO" id="GO:0005911">
    <property type="term" value="C:cell-cell junction"/>
    <property type="evidence" value="ECO:0000318"/>
    <property type="project" value="GO_Central"/>
</dbReference>
<dbReference type="FunFam" id="2.60.40.60:FF:000548">
    <property type="entry name" value="Uncharacterized protein"/>
    <property type="match status" value="1"/>
</dbReference>
<name>W5MZM6_LEPOC</name>
<dbReference type="FunFam" id="2.60.40.60:FF:000129">
    <property type="entry name" value="protocadherin alpha-C2 isoform X1"/>
    <property type="match status" value="7"/>
</dbReference>
<dbReference type="GeneTree" id="ENSGT00940000166124"/>
<dbReference type="FunFam" id="2.60.40.60:FF:000004">
    <property type="entry name" value="Protocadherin 1 gamma 2"/>
    <property type="match status" value="2"/>
</dbReference>
<feature type="domain" description="Cadherin" evidence="13">
    <location>
        <begin position="422"/>
        <end position="529"/>
    </location>
</feature>
<feature type="domain" description="Cadherin" evidence="13">
    <location>
        <begin position="1841"/>
        <end position="1949"/>
    </location>
</feature>